<feature type="domain" description="Uroporphyrinogen decarboxylase (URO-D)" evidence="1">
    <location>
        <begin position="93"/>
        <end position="334"/>
    </location>
</feature>
<reference evidence="2" key="2">
    <citation type="journal article" date="2021" name="PeerJ">
        <title>Extensive microbial diversity within the chicken gut microbiome revealed by metagenomics and culture.</title>
        <authorList>
            <person name="Gilroy R."/>
            <person name="Ravi A."/>
            <person name="Getino M."/>
            <person name="Pursley I."/>
            <person name="Horton D.L."/>
            <person name="Alikhan N.F."/>
            <person name="Baker D."/>
            <person name="Gharbi K."/>
            <person name="Hall N."/>
            <person name="Watson M."/>
            <person name="Adriaenssens E.M."/>
            <person name="Foster-Nyarko E."/>
            <person name="Jarju S."/>
            <person name="Secka A."/>
            <person name="Antonio M."/>
            <person name="Oren A."/>
            <person name="Chaudhuri R.R."/>
            <person name="La Ragione R."/>
            <person name="Hildebrand F."/>
            <person name="Pallen M.J."/>
        </authorList>
    </citation>
    <scope>NUCLEOTIDE SEQUENCE</scope>
    <source>
        <strain evidence="2">ChiSjej3B21-11622</strain>
    </source>
</reference>
<dbReference type="PANTHER" id="PTHR47099:SF1">
    <property type="entry name" value="METHYLCOBAMIDE:COM METHYLTRANSFERASE MTBA"/>
    <property type="match status" value="1"/>
</dbReference>
<accession>A0A9D1D1S4</accession>
<comment type="caution">
    <text evidence="2">The sequence shown here is derived from an EMBL/GenBank/DDBJ whole genome shotgun (WGS) entry which is preliminary data.</text>
</comment>
<keyword evidence="2" id="KW-0808">Transferase</keyword>
<dbReference type="GO" id="GO:0008168">
    <property type="term" value="F:methyltransferase activity"/>
    <property type="evidence" value="ECO:0007669"/>
    <property type="project" value="UniProtKB-KW"/>
</dbReference>
<name>A0A9D1D1S4_9FIRM</name>
<dbReference type="InterPro" id="IPR038071">
    <property type="entry name" value="UROD/MetE-like_sf"/>
</dbReference>
<evidence type="ECO:0000313" key="2">
    <source>
        <dbReference type="EMBL" id="HIQ97402.1"/>
    </source>
</evidence>
<dbReference type="InterPro" id="IPR000257">
    <property type="entry name" value="Uroporphyrinogen_deCOase"/>
</dbReference>
<dbReference type="Proteomes" id="UP000886886">
    <property type="component" value="Unassembled WGS sequence"/>
</dbReference>
<dbReference type="EMBL" id="DVFT01000188">
    <property type="protein sequence ID" value="HIQ97402.1"/>
    <property type="molecule type" value="Genomic_DNA"/>
</dbReference>
<protein>
    <submittedName>
        <fullName evidence="2">Methyltransferase</fullName>
    </submittedName>
</protein>
<dbReference type="GO" id="GO:0004853">
    <property type="term" value="F:uroporphyrinogen decarboxylase activity"/>
    <property type="evidence" value="ECO:0007669"/>
    <property type="project" value="InterPro"/>
</dbReference>
<dbReference type="Pfam" id="PF01208">
    <property type="entry name" value="URO-D"/>
    <property type="match status" value="1"/>
</dbReference>
<proteinExistence type="predicted"/>
<organism evidence="2 3">
    <name type="scientific">Candidatus Limivivens merdigallinarum</name>
    <dbReference type="NCBI Taxonomy" id="2840859"/>
    <lineage>
        <taxon>Bacteria</taxon>
        <taxon>Bacillati</taxon>
        <taxon>Bacillota</taxon>
        <taxon>Clostridia</taxon>
        <taxon>Lachnospirales</taxon>
        <taxon>Lachnospiraceae</taxon>
        <taxon>Lachnospiraceae incertae sedis</taxon>
        <taxon>Candidatus Limivivens</taxon>
    </lineage>
</organism>
<dbReference type="GO" id="GO:0032259">
    <property type="term" value="P:methylation"/>
    <property type="evidence" value="ECO:0007669"/>
    <property type="project" value="UniProtKB-KW"/>
</dbReference>
<dbReference type="SUPFAM" id="SSF51726">
    <property type="entry name" value="UROD/MetE-like"/>
    <property type="match status" value="1"/>
</dbReference>
<sequence length="336" mass="39402">MTSRELVYRTLEFENKTGKVPRQMWTLPYSEWNYPDMIKKIRCDYPEDIIGAPNILGERTIEEGDPYRKGTSRDAWGCLVENIFEGIIGEVRTPLVQDEDWEDVSQIHIPKEWLTFDREEVNRFCENTDCFVLSTCCPRPFEQLQFIRKTENLYMDLLDIPEGMKKFMERMHAFYCELLEEWAKTKVDALTFMDDWGSQRSLLINPAIWREIFKPMYRDYIEIAKRHGKKIFMHSDGFILDILPDLIEMGLDAVNSQIFCMGLDALEPLAGKITFWGEIDRQHLLVEGTTEDIQRAVKSVKETLWREGGCIAQCEFGPGAKPENVYEVYKAWEELS</sequence>
<dbReference type="GO" id="GO:0006779">
    <property type="term" value="P:porphyrin-containing compound biosynthetic process"/>
    <property type="evidence" value="ECO:0007669"/>
    <property type="project" value="InterPro"/>
</dbReference>
<reference evidence="2" key="1">
    <citation type="submission" date="2020-10" db="EMBL/GenBank/DDBJ databases">
        <authorList>
            <person name="Gilroy R."/>
        </authorList>
    </citation>
    <scope>NUCLEOTIDE SEQUENCE</scope>
    <source>
        <strain evidence="2">ChiSjej3B21-11622</strain>
    </source>
</reference>
<evidence type="ECO:0000259" key="1">
    <source>
        <dbReference type="Pfam" id="PF01208"/>
    </source>
</evidence>
<gene>
    <name evidence="2" type="ORF">IAB26_12675</name>
</gene>
<dbReference type="InterPro" id="IPR052024">
    <property type="entry name" value="Methanogen_methyltrans"/>
</dbReference>
<evidence type="ECO:0000313" key="3">
    <source>
        <dbReference type="Proteomes" id="UP000886886"/>
    </source>
</evidence>
<keyword evidence="2" id="KW-0489">Methyltransferase</keyword>
<dbReference type="AlphaFoldDB" id="A0A9D1D1S4"/>
<dbReference type="PANTHER" id="PTHR47099">
    <property type="entry name" value="METHYLCOBAMIDE:COM METHYLTRANSFERASE MTBA"/>
    <property type="match status" value="1"/>
</dbReference>
<dbReference type="Gene3D" id="3.20.20.210">
    <property type="match status" value="1"/>
</dbReference>